<dbReference type="EMBL" id="DSVQ01000012">
    <property type="protein sequence ID" value="HGT39095.1"/>
    <property type="molecule type" value="Genomic_DNA"/>
</dbReference>
<sequence length="383" mass="42191">MGRYLSAIPGPVNGIPPLAVSPVARSPVAAVRSPVRRSGRWFARPGGSHWLEAPAGPICGNRKKRYISPRIETLKLAADRFLPARLHGGALVRAQSEAVRFPRVNASRSRWCPSERTGFRRSHGISAVVSPRIPRGMEISGATTVKIRSRLLTKTLTAAAYVAARLLFATCRKVYLTSAPRPRFDPSAKDDDPHRYIALVWHDSLLFPAFATSRTLQRRTCCLTSRHHDGDYIAELMAWLGIGAIRGSTNHGGAEAVRQLMEQVDKHIVITPDGPRGPRRRMKPGAAFLASQTGRQIVVMAFSCRRGWRLRGKWTDLLIPQPFTTIYLLAAAPQSVPPNLSRDELDRITQSLQESMDRLNAAADLLAQPSPPSRIEPHARAAA</sequence>
<evidence type="ECO:0000259" key="1">
    <source>
        <dbReference type="Pfam" id="PF04028"/>
    </source>
</evidence>
<dbReference type="Pfam" id="PF04028">
    <property type="entry name" value="DUF374"/>
    <property type="match status" value="1"/>
</dbReference>
<dbReference type="InterPro" id="IPR007172">
    <property type="entry name" value="DUF374"/>
</dbReference>
<feature type="domain" description="DUF374" evidence="1">
    <location>
        <begin position="217"/>
        <end position="279"/>
    </location>
</feature>
<dbReference type="AlphaFoldDB" id="A0A7C4LKN2"/>
<proteinExistence type="predicted"/>
<accession>A0A7C4LKN2</accession>
<reference evidence="2" key="1">
    <citation type="journal article" date="2020" name="mSystems">
        <title>Genome- and Community-Level Interaction Insights into Carbon Utilization and Element Cycling Functions of Hydrothermarchaeota in Hydrothermal Sediment.</title>
        <authorList>
            <person name="Zhou Z."/>
            <person name="Liu Y."/>
            <person name="Xu W."/>
            <person name="Pan J."/>
            <person name="Luo Z.H."/>
            <person name="Li M."/>
        </authorList>
    </citation>
    <scope>NUCLEOTIDE SEQUENCE [LARGE SCALE GENOMIC DNA]</scope>
    <source>
        <strain evidence="2">SpSt-508</strain>
    </source>
</reference>
<gene>
    <name evidence="2" type="ORF">ENS64_07500</name>
</gene>
<comment type="caution">
    <text evidence="2">The sequence shown here is derived from an EMBL/GenBank/DDBJ whole genome shotgun (WGS) entry which is preliminary data.</text>
</comment>
<protein>
    <submittedName>
        <fullName evidence="2">DUF374 domain-containing protein</fullName>
    </submittedName>
</protein>
<evidence type="ECO:0000313" key="2">
    <source>
        <dbReference type="EMBL" id="HGT39095.1"/>
    </source>
</evidence>
<name>A0A7C4LKN2_9PLAN</name>
<organism evidence="2">
    <name type="scientific">Schlesneria paludicola</name>
    <dbReference type="NCBI Taxonomy" id="360056"/>
    <lineage>
        <taxon>Bacteria</taxon>
        <taxon>Pseudomonadati</taxon>
        <taxon>Planctomycetota</taxon>
        <taxon>Planctomycetia</taxon>
        <taxon>Planctomycetales</taxon>
        <taxon>Planctomycetaceae</taxon>
        <taxon>Schlesneria</taxon>
    </lineage>
</organism>
<dbReference type="CDD" id="cd07983">
    <property type="entry name" value="LPLAT_DUF374-like"/>
    <property type="match status" value="1"/>
</dbReference>